<dbReference type="InterPro" id="IPR042099">
    <property type="entry name" value="ANL_N_sf"/>
</dbReference>
<proteinExistence type="predicted"/>
<name>E1QIS8_DESB2</name>
<keyword evidence="3" id="KW-1185">Reference proteome</keyword>
<accession>E1QIS8</accession>
<dbReference type="OrthoDB" id="9803968at2"/>
<dbReference type="STRING" id="644282.Deba_1133"/>
<dbReference type="AlphaFoldDB" id="E1QIS8"/>
<feature type="domain" description="AMP-dependent synthetase/ligase" evidence="1">
    <location>
        <begin position="25"/>
        <end position="412"/>
    </location>
</feature>
<dbReference type="Gene3D" id="3.40.50.12780">
    <property type="entry name" value="N-terminal domain of ligase-like"/>
    <property type="match status" value="1"/>
</dbReference>
<evidence type="ECO:0000313" key="2">
    <source>
        <dbReference type="EMBL" id="ADK84501.1"/>
    </source>
</evidence>
<dbReference type="EMBL" id="CP002085">
    <property type="protein sequence ID" value="ADK84501.1"/>
    <property type="molecule type" value="Genomic_DNA"/>
</dbReference>
<dbReference type="KEGG" id="dbr:Deba_1133"/>
<keyword evidence="2" id="KW-0436">Ligase</keyword>
<dbReference type="SUPFAM" id="SSF56801">
    <property type="entry name" value="Acetyl-CoA synthetase-like"/>
    <property type="match status" value="1"/>
</dbReference>
<dbReference type="RefSeq" id="WP_013257955.1">
    <property type="nucleotide sequence ID" value="NC_014365.1"/>
</dbReference>
<evidence type="ECO:0000259" key="1">
    <source>
        <dbReference type="Pfam" id="PF00501"/>
    </source>
</evidence>
<dbReference type="InterPro" id="IPR020845">
    <property type="entry name" value="AMP-binding_CS"/>
</dbReference>
<dbReference type="PANTHER" id="PTHR43767:SF1">
    <property type="entry name" value="NONRIBOSOMAL PEPTIDE SYNTHASE PES1 (EUROFUNG)-RELATED"/>
    <property type="match status" value="1"/>
</dbReference>
<dbReference type="PROSITE" id="PS00455">
    <property type="entry name" value="AMP_BINDING"/>
    <property type="match status" value="1"/>
</dbReference>
<dbReference type="HOGENOM" id="CLU_000022_59_7_7"/>
<organism evidence="2 3">
    <name type="scientific">Desulfarculus baarsii (strain ATCC 33931 / DSM 2075 / LMG 7858 / VKM B-1802 / 2st14)</name>
    <dbReference type="NCBI Taxonomy" id="644282"/>
    <lineage>
        <taxon>Bacteria</taxon>
        <taxon>Pseudomonadati</taxon>
        <taxon>Thermodesulfobacteriota</taxon>
        <taxon>Desulfarculia</taxon>
        <taxon>Desulfarculales</taxon>
        <taxon>Desulfarculaceae</taxon>
        <taxon>Desulfarculus</taxon>
    </lineage>
</organism>
<dbReference type="InterPro" id="IPR045851">
    <property type="entry name" value="AMP-bd_C_sf"/>
</dbReference>
<gene>
    <name evidence="2" type="ordered locus">Deba_1133</name>
</gene>
<evidence type="ECO:0000313" key="3">
    <source>
        <dbReference type="Proteomes" id="UP000009047"/>
    </source>
</evidence>
<sequence>MNEQKRSQCQERYKNLLPNLADYVEKHARENAAGLALIEHNTGEHISWKDFNKSVNAFAAKLLSIGLRKGDIVATSLPLLKEHVYLMYACHRVGLIIAPLDLRLKTGEIQYCLDKIKPKAYFFLGKTPLADFRPMIQEVMKSSPYVDHWVQFQKEPELVIPGAVGIGQFVADIKWVFIKSLLTGAVKKARAKVGKRDACLIIFTTGSTGSPKPGLICHENILIQNIGLIVAFDMAEKDRMLVNLPPSHVGCVTEQLDTTIVGGGTCVLLHVFDPAASLQAIQQHKVTTLGQIPALFNLEWRLPDYAKYDLSSLRFAIYGGQSVPREFLEKLQAMAPTIGTGLGLTETAGFCTYTDIGASVDSLAQGIGFDSPLCPIGIRAPMTTDGKAGAEKKPGEIGEICFSGPQVFLGYLGDQANTAKTISIDGVLYTGDLGYYDDKGLHFAGRSKMVIKPKGYQVFPEDVENHIAGKFKGLVTMVAAVGVEHAVFSEGIVVFVEKARADVSLSAKDVMAACEDISAYSRPSHVEVVDPEGIPLNRVAKTDYLNLKAAAKRIIDELRAKGGWDAA</sequence>
<protein>
    <submittedName>
        <fullName evidence="2">AMP-dependent synthetase and ligase</fullName>
    </submittedName>
</protein>
<dbReference type="Pfam" id="PF00501">
    <property type="entry name" value="AMP-binding"/>
    <property type="match status" value="1"/>
</dbReference>
<dbReference type="InterPro" id="IPR000873">
    <property type="entry name" value="AMP-dep_synth/lig_dom"/>
</dbReference>
<dbReference type="PANTHER" id="PTHR43767">
    <property type="entry name" value="LONG-CHAIN-FATTY-ACID--COA LIGASE"/>
    <property type="match status" value="1"/>
</dbReference>
<dbReference type="Gene3D" id="3.30.300.30">
    <property type="match status" value="1"/>
</dbReference>
<dbReference type="Proteomes" id="UP000009047">
    <property type="component" value="Chromosome"/>
</dbReference>
<dbReference type="eggNOG" id="COG0318">
    <property type="taxonomic scope" value="Bacteria"/>
</dbReference>
<dbReference type="InterPro" id="IPR050237">
    <property type="entry name" value="ATP-dep_AMP-bd_enzyme"/>
</dbReference>
<reference evidence="2 3" key="1">
    <citation type="journal article" date="2010" name="Stand. Genomic Sci.">
        <title>Complete genome sequence of Desulfarculus baarsii type strain (2st14).</title>
        <authorList>
            <person name="Sun H."/>
            <person name="Spring S."/>
            <person name="Lapidus A."/>
            <person name="Davenport K."/>
            <person name="Del Rio T.G."/>
            <person name="Tice H."/>
            <person name="Nolan M."/>
            <person name="Copeland A."/>
            <person name="Cheng J.F."/>
            <person name="Lucas S."/>
            <person name="Tapia R."/>
            <person name="Goodwin L."/>
            <person name="Pitluck S."/>
            <person name="Ivanova N."/>
            <person name="Pagani I."/>
            <person name="Mavromatis K."/>
            <person name="Ovchinnikova G."/>
            <person name="Pati A."/>
            <person name="Chen A."/>
            <person name="Palaniappan K."/>
            <person name="Hauser L."/>
            <person name="Chang Y.J."/>
            <person name="Jeffries C.D."/>
            <person name="Detter J.C."/>
            <person name="Han C."/>
            <person name="Rohde M."/>
            <person name="Brambilla E."/>
            <person name="Goker M."/>
            <person name="Woyke T."/>
            <person name="Bristow J."/>
            <person name="Eisen J.A."/>
            <person name="Markowitz V."/>
            <person name="Hugenholtz P."/>
            <person name="Kyrpides N.C."/>
            <person name="Klenk H.P."/>
            <person name="Land M."/>
        </authorList>
    </citation>
    <scope>NUCLEOTIDE SEQUENCE [LARGE SCALE GENOMIC DNA]</scope>
    <source>
        <strain evidence="3">ATCC 33931 / DSM 2075 / LMG 7858 / VKM B-1802 / 2st14</strain>
    </source>
</reference>
<dbReference type="GO" id="GO:0016878">
    <property type="term" value="F:acid-thiol ligase activity"/>
    <property type="evidence" value="ECO:0007669"/>
    <property type="project" value="UniProtKB-ARBA"/>
</dbReference>